<gene>
    <name evidence="1" type="ORF">NCTC13043_02178</name>
</gene>
<evidence type="ECO:0000313" key="1">
    <source>
        <dbReference type="EMBL" id="SUC37682.1"/>
    </source>
</evidence>
<dbReference type="Gene3D" id="2.180.10.10">
    <property type="entry name" value="RHS repeat-associated core"/>
    <property type="match status" value="1"/>
</dbReference>
<reference evidence="1 2" key="1">
    <citation type="submission" date="2018-06" db="EMBL/GenBank/DDBJ databases">
        <authorList>
            <consortium name="Pathogen Informatics"/>
            <person name="Doyle S."/>
        </authorList>
    </citation>
    <scope>NUCLEOTIDE SEQUENCE [LARGE SCALE GENOMIC DNA]</scope>
    <source>
        <strain evidence="1 2">NCTC13043</strain>
    </source>
</reference>
<name>A0A379G9V6_9BACT</name>
<evidence type="ECO:0008006" key="3">
    <source>
        <dbReference type="Google" id="ProtNLM"/>
    </source>
</evidence>
<dbReference type="AlphaFoldDB" id="A0A379G9V6"/>
<protein>
    <recommendedName>
        <fullName evidence="3">RHS repeat-associated core domain</fullName>
    </recommendedName>
</protein>
<dbReference type="Proteomes" id="UP000254235">
    <property type="component" value="Unassembled WGS sequence"/>
</dbReference>
<proteinExistence type="predicted"/>
<evidence type="ECO:0000313" key="2">
    <source>
        <dbReference type="Proteomes" id="UP000254235"/>
    </source>
</evidence>
<dbReference type="EMBL" id="UGTP01000003">
    <property type="protein sequence ID" value="SUC37682.1"/>
    <property type="molecule type" value="Genomic_DNA"/>
</dbReference>
<sequence length="169" mass="19411">MVHHQFAGETNMTYDAAGNLLTKLTAELRKSISDKGYISYTYDFERLYEVLYPENLFNRVTYTYGKAGYGYIPNDTTKEEAFFYHSDHLGSTSYITDDKANITQYDAYLPYGELLVDKRYQYNPQAKPGSEGGTLNPAKRKVTQKDIDHLKINKLKFRNGKAYIGHVSD</sequence>
<accession>A0A379G9V6</accession>
<organism evidence="1 2">
    <name type="scientific">Prevotella pallens</name>
    <dbReference type="NCBI Taxonomy" id="60133"/>
    <lineage>
        <taxon>Bacteria</taxon>
        <taxon>Pseudomonadati</taxon>
        <taxon>Bacteroidota</taxon>
        <taxon>Bacteroidia</taxon>
        <taxon>Bacteroidales</taxon>
        <taxon>Prevotellaceae</taxon>
        <taxon>Prevotella</taxon>
    </lineage>
</organism>